<keyword evidence="2" id="KW-1185">Reference proteome</keyword>
<dbReference type="Proteomes" id="UP000828941">
    <property type="component" value="Chromosome 8"/>
</dbReference>
<protein>
    <submittedName>
        <fullName evidence="1">Uncharacterized protein</fullName>
    </submittedName>
</protein>
<comment type="caution">
    <text evidence="1">The sequence shown here is derived from an EMBL/GenBank/DDBJ whole genome shotgun (WGS) entry which is preliminary data.</text>
</comment>
<proteinExistence type="predicted"/>
<evidence type="ECO:0000313" key="1">
    <source>
        <dbReference type="EMBL" id="KAI4326827.1"/>
    </source>
</evidence>
<evidence type="ECO:0000313" key="2">
    <source>
        <dbReference type="Proteomes" id="UP000828941"/>
    </source>
</evidence>
<gene>
    <name evidence="1" type="ORF">L6164_019357</name>
</gene>
<dbReference type="EMBL" id="CM039433">
    <property type="protein sequence ID" value="KAI4326827.1"/>
    <property type="molecule type" value="Genomic_DNA"/>
</dbReference>
<reference evidence="1 2" key="1">
    <citation type="journal article" date="2022" name="DNA Res.">
        <title>Chromosomal-level genome assembly of the orchid tree Bauhinia variegata (Leguminosae; Cercidoideae) supports the allotetraploid origin hypothesis of Bauhinia.</title>
        <authorList>
            <person name="Zhong Y."/>
            <person name="Chen Y."/>
            <person name="Zheng D."/>
            <person name="Pang J."/>
            <person name="Liu Y."/>
            <person name="Luo S."/>
            <person name="Meng S."/>
            <person name="Qian L."/>
            <person name="Wei D."/>
            <person name="Dai S."/>
            <person name="Zhou R."/>
        </authorList>
    </citation>
    <scope>NUCLEOTIDE SEQUENCE [LARGE SCALE GENOMIC DNA]</scope>
    <source>
        <strain evidence="1">BV-YZ2020</strain>
    </source>
</reference>
<name>A0ACB9MRN0_BAUVA</name>
<organism evidence="1 2">
    <name type="scientific">Bauhinia variegata</name>
    <name type="common">Purple orchid tree</name>
    <name type="synonym">Phanera variegata</name>
    <dbReference type="NCBI Taxonomy" id="167791"/>
    <lineage>
        <taxon>Eukaryota</taxon>
        <taxon>Viridiplantae</taxon>
        <taxon>Streptophyta</taxon>
        <taxon>Embryophyta</taxon>
        <taxon>Tracheophyta</taxon>
        <taxon>Spermatophyta</taxon>
        <taxon>Magnoliopsida</taxon>
        <taxon>eudicotyledons</taxon>
        <taxon>Gunneridae</taxon>
        <taxon>Pentapetalae</taxon>
        <taxon>rosids</taxon>
        <taxon>fabids</taxon>
        <taxon>Fabales</taxon>
        <taxon>Fabaceae</taxon>
        <taxon>Cercidoideae</taxon>
        <taxon>Cercideae</taxon>
        <taxon>Bauhiniinae</taxon>
        <taxon>Bauhinia</taxon>
    </lineage>
</organism>
<sequence length="226" mass="25575">MRIMAPYNKTTDVWLGSKNLQKAPSLSFKSISTLNNQRRTLKTFVLQSEIRSASRSEREDEFPDQSGRETMEIQSQLVRLCSRVDGIFGSLSPFHCLNVADCHRINSSALWANTGMNTLQELNLSRCLKKGSNFFFSLNNLSVLDMGGLPVNDMALSSLQVLKKLQYLDLWQYQHKRFCTADRDSPGLNTLSDSTTKSQIFREVEFGAQPNQGRGFIPLINLTRAE</sequence>
<accession>A0ACB9MRN0</accession>